<dbReference type="Gene3D" id="1.10.357.10">
    <property type="entry name" value="Tetracycline Repressor, domain 2"/>
    <property type="match status" value="1"/>
</dbReference>
<evidence type="ECO:0000313" key="5">
    <source>
        <dbReference type="EMBL" id="KHD86151.1"/>
    </source>
</evidence>
<dbReference type="InterPro" id="IPR001647">
    <property type="entry name" value="HTH_TetR"/>
</dbReference>
<keyword evidence="2 3" id="KW-0238">DNA-binding</keyword>
<feature type="DNA-binding region" description="H-T-H motif" evidence="3">
    <location>
        <begin position="22"/>
        <end position="41"/>
    </location>
</feature>
<dbReference type="Proteomes" id="UP000030588">
    <property type="component" value="Unassembled WGS sequence"/>
</dbReference>
<keyword evidence="8" id="KW-1185">Reference proteome</keyword>
<sequence>MREKIIDTSIRLFDEKGYMGTSVQDIVDSLGVTKGTFYYYYKSKQQLLTNIHLDYIEHLIRQQEIILNDPCKEHHSKLYDMVYMIIRNIRLNKRSARIFFREMRHLSEGHLKEIKRKRNIFRANVQSLIEDGIENGEFKDHLRPDILTFGILGMTNWSYYWFNPEGEVTEEELARTFVDIVLKGAIVQSE</sequence>
<reference evidence="6 8" key="3">
    <citation type="submission" date="2020-03" db="EMBL/GenBank/DDBJ databases">
        <title>Bacillus aquiflavi sp. nov., isolated from yellow water of strong flavor Chinese baijiu in Yibin region of China.</title>
        <authorList>
            <person name="Xie J."/>
        </authorList>
    </citation>
    <scope>NUCLEOTIDE SEQUENCE [LARGE SCALE GENOMIC DNA]</scope>
    <source>
        <strain evidence="6 8">Gsoil 114</strain>
    </source>
</reference>
<dbReference type="SUPFAM" id="SSF48498">
    <property type="entry name" value="Tetracyclin repressor-like, C-terminal domain"/>
    <property type="match status" value="1"/>
</dbReference>
<evidence type="ECO:0000313" key="7">
    <source>
        <dbReference type="Proteomes" id="UP000030588"/>
    </source>
</evidence>
<dbReference type="PANTHER" id="PTHR43479">
    <property type="entry name" value="ACREF/ENVCD OPERON REPRESSOR-RELATED"/>
    <property type="match status" value="1"/>
</dbReference>
<organism evidence="5 7">
    <name type="scientific">Heyndrickxia ginsengihumi</name>
    <dbReference type="NCBI Taxonomy" id="363870"/>
    <lineage>
        <taxon>Bacteria</taxon>
        <taxon>Bacillati</taxon>
        <taxon>Bacillota</taxon>
        <taxon>Bacilli</taxon>
        <taxon>Bacillales</taxon>
        <taxon>Bacillaceae</taxon>
        <taxon>Heyndrickxia</taxon>
    </lineage>
</organism>
<evidence type="ECO:0000256" key="2">
    <source>
        <dbReference type="ARBA" id="ARBA00023125"/>
    </source>
</evidence>
<dbReference type="Pfam" id="PF00440">
    <property type="entry name" value="TetR_N"/>
    <property type="match status" value="1"/>
</dbReference>
<dbReference type="SUPFAM" id="SSF46689">
    <property type="entry name" value="Homeodomain-like"/>
    <property type="match status" value="1"/>
</dbReference>
<evidence type="ECO:0000256" key="1">
    <source>
        <dbReference type="ARBA" id="ARBA00022491"/>
    </source>
</evidence>
<dbReference type="PROSITE" id="PS50977">
    <property type="entry name" value="HTH_TETR_2"/>
    <property type="match status" value="1"/>
</dbReference>
<dbReference type="AlphaFoldDB" id="A0A0A6VEZ2"/>
<dbReference type="Gene3D" id="1.10.10.60">
    <property type="entry name" value="Homeodomain-like"/>
    <property type="match status" value="1"/>
</dbReference>
<dbReference type="InterPro" id="IPR050624">
    <property type="entry name" value="HTH-type_Tx_Regulator"/>
</dbReference>
<accession>A0A0A6VEZ2</accession>
<dbReference type="Proteomes" id="UP000476934">
    <property type="component" value="Unassembled WGS sequence"/>
</dbReference>
<evidence type="ECO:0000256" key="3">
    <source>
        <dbReference type="PROSITE-ProRule" id="PRU00335"/>
    </source>
</evidence>
<protein>
    <submittedName>
        <fullName evidence="5">TetR family transcriptional regulator</fullName>
    </submittedName>
    <submittedName>
        <fullName evidence="6">TetR/AcrR family transcriptional regulator</fullName>
    </submittedName>
</protein>
<dbReference type="OrthoDB" id="9814200at2"/>
<dbReference type="Pfam" id="PF17932">
    <property type="entry name" value="TetR_C_24"/>
    <property type="match status" value="1"/>
</dbReference>
<gene>
    <name evidence="6" type="ORF">G4D61_15360</name>
    <name evidence="5" type="ORF">NG54_05020</name>
</gene>
<evidence type="ECO:0000259" key="4">
    <source>
        <dbReference type="PROSITE" id="PS50977"/>
    </source>
</evidence>
<dbReference type="InterPro" id="IPR009057">
    <property type="entry name" value="Homeodomain-like_sf"/>
</dbReference>
<dbReference type="EMBL" id="JRUN01000010">
    <property type="protein sequence ID" value="KHD86151.1"/>
    <property type="molecule type" value="Genomic_DNA"/>
</dbReference>
<dbReference type="STRING" id="363870.NG54_05020"/>
<dbReference type="InterPro" id="IPR041490">
    <property type="entry name" value="KstR2_TetR_C"/>
</dbReference>
<feature type="domain" description="HTH tetR-type" evidence="4">
    <location>
        <begin position="1"/>
        <end position="59"/>
    </location>
</feature>
<evidence type="ECO:0000313" key="6">
    <source>
        <dbReference type="EMBL" id="NEY21323.1"/>
    </source>
</evidence>
<name>A0A0A6VEZ2_9BACI</name>
<reference evidence="6 8" key="2">
    <citation type="submission" date="2020-02" db="EMBL/GenBank/DDBJ databases">
        <authorList>
            <person name="Feng H."/>
        </authorList>
    </citation>
    <scope>NUCLEOTIDE SEQUENCE [LARGE SCALE GENOMIC DNA]</scope>
    <source>
        <strain evidence="6 8">Gsoil 114</strain>
    </source>
</reference>
<dbReference type="GO" id="GO:0003677">
    <property type="term" value="F:DNA binding"/>
    <property type="evidence" value="ECO:0007669"/>
    <property type="project" value="UniProtKB-UniRule"/>
</dbReference>
<dbReference type="EMBL" id="JAAIWK010000031">
    <property type="protein sequence ID" value="NEY21323.1"/>
    <property type="molecule type" value="Genomic_DNA"/>
</dbReference>
<comment type="caution">
    <text evidence="5">The sequence shown here is derived from an EMBL/GenBank/DDBJ whole genome shotgun (WGS) entry which is preliminary data.</text>
</comment>
<proteinExistence type="predicted"/>
<reference evidence="5 7" key="1">
    <citation type="submission" date="2014-10" db="EMBL/GenBank/DDBJ databases">
        <title>Draft genome of phytase producing Bacillus ginsengihumi strain M2.11.</title>
        <authorList>
            <person name="Toymentseva A."/>
            <person name="Boulygina E.A."/>
            <person name="Kazakov S.V."/>
            <person name="Kayumov I."/>
            <person name="Suleimanova A.D."/>
            <person name="Mardanova A.M."/>
            <person name="Maria S.N."/>
            <person name="Sergey M.Y."/>
            <person name="Sharipova M.R."/>
        </authorList>
    </citation>
    <scope>NUCLEOTIDE SEQUENCE [LARGE SCALE GENOMIC DNA]</scope>
    <source>
        <strain evidence="5 7">M2.11</strain>
    </source>
</reference>
<evidence type="ECO:0000313" key="8">
    <source>
        <dbReference type="Proteomes" id="UP000476934"/>
    </source>
</evidence>
<dbReference type="PANTHER" id="PTHR43479:SF11">
    <property type="entry name" value="ACREF_ENVCD OPERON REPRESSOR-RELATED"/>
    <property type="match status" value="1"/>
</dbReference>
<keyword evidence="1" id="KW-0678">Repressor</keyword>
<dbReference type="PRINTS" id="PR00455">
    <property type="entry name" value="HTHTETR"/>
</dbReference>
<dbReference type="InterPro" id="IPR036271">
    <property type="entry name" value="Tet_transcr_reg_TetR-rel_C_sf"/>
</dbReference>